<dbReference type="InterPro" id="IPR023753">
    <property type="entry name" value="FAD/NAD-binding_dom"/>
</dbReference>
<evidence type="ECO:0000256" key="1">
    <source>
        <dbReference type="ARBA" id="ARBA00005272"/>
    </source>
</evidence>
<evidence type="ECO:0000256" key="3">
    <source>
        <dbReference type="ARBA" id="ARBA00022827"/>
    </source>
</evidence>
<evidence type="ECO:0000256" key="4">
    <source>
        <dbReference type="ARBA" id="ARBA00023002"/>
    </source>
</evidence>
<proteinExistence type="inferred from homology"/>
<keyword evidence="2" id="KW-0285">Flavoprotein</keyword>
<evidence type="ECO:0000313" key="9">
    <source>
        <dbReference type="Proteomes" id="UP000053586"/>
    </source>
</evidence>
<dbReference type="GO" id="GO:0003954">
    <property type="term" value="F:NADH dehydrogenase activity"/>
    <property type="evidence" value="ECO:0007669"/>
    <property type="project" value="InterPro"/>
</dbReference>
<dbReference type="Proteomes" id="UP000053586">
    <property type="component" value="Unassembled WGS sequence"/>
</dbReference>
<dbReference type="EMBL" id="BAET01000006">
    <property type="protein sequence ID" value="GAB54565.1"/>
    <property type="molecule type" value="Genomic_DNA"/>
</dbReference>
<dbReference type="RefSeq" id="WP_006002913.1">
    <property type="nucleotide sequence ID" value="NZ_BAET01000006.1"/>
</dbReference>
<dbReference type="InterPro" id="IPR036188">
    <property type="entry name" value="FAD/NAD-bd_sf"/>
</dbReference>
<dbReference type="Pfam" id="PF07992">
    <property type="entry name" value="Pyr_redox_2"/>
    <property type="match status" value="1"/>
</dbReference>
<feature type="transmembrane region" description="Helical" evidence="6">
    <location>
        <begin position="412"/>
        <end position="430"/>
    </location>
</feature>
<evidence type="ECO:0000256" key="5">
    <source>
        <dbReference type="ARBA" id="ARBA00023027"/>
    </source>
</evidence>
<dbReference type="eggNOG" id="COG1252">
    <property type="taxonomic scope" value="Bacteria"/>
</dbReference>
<sequence length="440" mass="48346">MFTKFWPKVRPFDKPIVVVGGGAGGLELVTKLGRYFKGSAQKVILIDQNRKHVWKPLLHEVAAGSLDADIDGVDYLSHASKNSFTFLLGQVDDLNQDLKQVSIQQLNDLKGKKVVGETRVAYSILVFALGSVTNDFGTKGLKENCIFLDTCENAEQFHTDLLNAFLRIQTNPNISKLNIAIIGGGATGVELAAELVKTSELLISYGYDHVSQKRLNINLVEASNRILGPLPEHVANSALAELKILGINVHVNTVVTEVTNSYLQTKDGAQMESQLTVWAAGIKAPNFLQGIGGLESAKNNQLVVNTFLQTTEDENIFAIGDCAACITPKGIKVPPRAQSAHQMADNALLNIIAISLKKPLKEYEYIDYGSIVSLSSYTSVGNLMGSMNKRTMFIEGRLARIVYIALYRMHQVALFGFFKTFLIMLVGRLNRTLRPNLKLH</sequence>
<dbReference type="EC" id="1.6.99.3" evidence="8"/>
<evidence type="ECO:0000259" key="7">
    <source>
        <dbReference type="Pfam" id="PF07992"/>
    </source>
</evidence>
<dbReference type="SUPFAM" id="SSF51905">
    <property type="entry name" value="FAD/NAD(P)-binding domain"/>
    <property type="match status" value="2"/>
</dbReference>
<accession>H5T8C4</accession>
<dbReference type="GO" id="GO:0008137">
    <property type="term" value="F:NADH dehydrogenase (ubiquinone) activity"/>
    <property type="evidence" value="ECO:0007669"/>
    <property type="project" value="TreeGrafter"/>
</dbReference>
<keyword evidence="6" id="KW-0472">Membrane</keyword>
<dbReference type="AlphaFoldDB" id="H5T8C4"/>
<gene>
    <name evidence="8" type="primary">ndh</name>
    <name evidence="8" type="ORF">GPUN_0418</name>
</gene>
<reference evidence="8 9" key="2">
    <citation type="journal article" date="2017" name="Antonie Van Leeuwenhoek">
        <title>Rhizobium rhizosphaerae sp. nov., a novel species isolated from rice rhizosphere.</title>
        <authorList>
            <person name="Zhao J.J."/>
            <person name="Zhang J."/>
            <person name="Zhang R.J."/>
            <person name="Zhang C.W."/>
            <person name="Yin H.Q."/>
            <person name="Zhang X.X."/>
        </authorList>
    </citation>
    <scope>NUCLEOTIDE SEQUENCE [LARGE SCALE GENOMIC DNA]</scope>
    <source>
        <strain evidence="8 9">ACAM 611</strain>
    </source>
</reference>
<evidence type="ECO:0000313" key="8">
    <source>
        <dbReference type="EMBL" id="GAB54565.1"/>
    </source>
</evidence>
<dbReference type="PRINTS" id="PR00368">
    <property type="entry name" value="FADPNR"/>
</dbReference>
<keyword evidence="4 8" id="KW-0560">Oxidoreductase</keyword>
<keyword evidence="9" id="KW-1185">Reference proteome</keyword>
<dbReference type="PANTHER" id="PTHR43706:SF9">
    <property type="entry name" value="TYPE II NADH:QUINONE OXIDOREDUCTASE"/>
    <property type="match status" value="1"/>
</dbReference>
<name>H5T8C4_9ALTE</name>
<dbReference type="Gene3D" id="3.50.50.100">
    <property type="match status" value="1"/>
</dbReference>
<dbReference type="PRINTS" id="PR00411">
    <property type="entry name" value="PNDRDTASEI"/>
</dbReference>
<organism evidence="8 9">
    <name type="scientific">Glaciecola punicea ACAM 611</name>
    <dbReference type="NCBI Taxonomy" id="1121923"/>
    <lineage>
        <taxon>Bacteria</taxon>
        <taxon>Pseudomonadati</taxon>
        <taxon>Pseudomonadota</taxon>
        <taxon>Gammaproteobacteria</taxon>
        <taxon>Alteromonadales</taxon>
        <taxon>Alteromonadaceae</taxon>
        <taxon>Glaciecola</taxon>
    </lineage>
</organism>
<dbReference type="InterPro" id="IPR045024">
    <property type="entry name" value="NDH-2"/>
</dbReference>
<dbReference type="STRING" id="56804.BAE46_11380"/>
<comment type="caution">
    <text evidence="8">The sequence shown here is derived from an EMBL/GenBank/DDBJ whole genome shotgun (WGS) entry which is preliminary data.</text>
</comment>
<feature type="domain" description="FAD/NAD(P)-binding" evidence="7">
    <location>
        <begin position="15"/>
        <end position="344"/>
    </location>
</feature>
<reference evidence="8 9" key="1">
    <citation type="journal article" date="2012" name="J. Bacteriol.">
        <title>Genome sequence of proteorhodopsin-containing sea ice bacterium Glaciecola punicea ACAM 611T.</title>
        <authorList>
            <person name="Qin Q.-L."/>
            <person name="Xie B.-B."/>
            <person name="Shu Y.-L."/>
            <person name="Rong J.-C."/>
            <person name="Zhao D.-L."/>
            <person name="Zhang X.-Y."/>
            <person name="Chen X.-L."/>
            <person name="Zhou B.-C."/>
            <person name="Zhanga Y.-Z."/>
        </authorList>
    </citation>
    <scope>NUCLEOTIDE SEQUENCE [LARGE SCALE GENOMIC DNA]</scope>
    <source>
        <strain evidence="8 9">ACAM 611</strain>
    </source>
</reference>
<evidence type="ECO:0000256" key="6">
    <source>
        <dbReference type="SAM" id="Phobius"/>
    </source>
</evidence>
<dbReference type="PANTHER" id="PTHR43706">
    <property type="entry name" value="NADH DEHYDROGENASE"/>
    <property type="match status" value="1"/>
</dbReference>
<keyword evidence="6" id="KW-0812">Transmembrane</keyword>
<evidence type="ECO:0000256" key="2">
    <source>
        <dbReference type="ARBA" id="ARBA00022630"/>
    </source>
</evidence>
<keyword evidence="5" id="KW-0520">NAD</keyword>
<protein>
    <submittedName>
        <fullName evidence="8">NADH dehydrogenase</fullName>
        <ecNumber evidence="8">1.6.99.3</ecNumber>
    </submittedName>
</protein>
<keyword evidence="3" id="KW-0274">FAD</keyword>
<keyword evidence="6" id="KW-1133">Transmembrane helix</keyword>
<comment type="similarity">
    <text evidence="1">Belongs to the NADH dehydrogenase family.</text>
</comment>